<name>A0A2N0ZMZ0_9BACI</name>
<evidence type="ECO:0000313" key="1">
    <source>
        <dbReference type="EMBL" id="PKG30868.1"/>
    </source>
</evidence>
<comment type="caution">
    <text evidence="1">The sequence shown here is derived from an EMBL/GenBank/DDBJ whole genome shotgun (WGS) entry which is preliminary data.</text>
</comment>
<sequence length="86" mass="9861">MKFYEIHDPYYALIKAENKESAKEKYIKHIAEDDGSLDINEVSREYALAKFAQAPGENKKLIPVEEVVDEFLCQENEVLIIDGSLI</sequence>
<organism evidence="1 2">
    <name type="scientific">Cytobacillus horneckiae</name>
    <dbReference type="NCBI Taxonomy" id="549687"/>
    <lineage>
        <taxon>Bacteria</taxon>
        <taxon>Bacillati</taxon>
        <taxon>Bacillota</taxon>
        <taxon>Bacilli</taxon>
        <taxon>Bacillales</taxon>
        <taxon>Bacillaceae</taxon>
        <taxon>Cytobacillus</taxon>
    </lineage>
</organism>
<proteinExistence type="predicted"/>
<dbReference type="EMBL" id="PISD01000004">
    <property type="protein sequence ID" value="PKG30868.1"/>
    <property type="molecule type" value="Genomic_DNA"/>
</dbReference>
<gene>
    <name evidence="1" type="ORF">CWS20_01235</name>
</gene>
<protein>
    <submittedName>
        <fullName evidence="1">Uncharacterized protein</fullName>
    </submittedName>
</protein>
<evidence type="ECO:0000313" key="2">
    <source>
        <dbReference type="Proteomes" id="UP000233343"/>
    </source>
</evidence>
<dbReference type="AlphaFoldDB" id="A0A2N0ZMZ0"/>
<dbReference type="Proteomes" id="UP000233343">
    <property type="component" value="Unassembled WGS sequence"/>
</dbReference>
<keyword evidence="2" id="KW-1185">Reference proteome</keyword>
<accession>A0A2N0ZMZ0</accession>
<dbReference type="RefSeq" id="WP_066192288.1">
    <property type="nucleotide sequence ID" value="NZ_PISD01000004.1"/>
</dbReference>
<reference evidence="1 2" key="1">
    <citation type="journal article" date="2010" name="Int. J. Syst. Evol. Microbiol.">
        <title>Bacillus horneckiae sp. nov., isolated from a spacecraft-assembly clean room.</title>
        <authorList>
            <person name="Vaishampayan P."/>
            <person name="Probst A."/>
            <person name="Krishnamurthi S."/>
            <person name="Ghosh S."/>
            <person name="Osman S."/>
            <person name="McDowall A."/>
            <person name="Ruckmani A."/>
            <person name="Mayilraj S."/>
            <person name="Venkateswaran K."/>
        </authorList>
    </citation>
    <scope>NUCLEOTIDE SEQUENCE [LARGE SCALE GENOMIC DNA]</scope>
    <source>
        <strain evidence="2">1PO1SC</strain>
    </source>
</reference>